<evidence type="ECO:0000313" key="3">
    <source>
        <dbReference type="Proteomes" id="UP001160148"/>
    </source>
</evidence>
<organism evidence="2 3">
    <name type="scientific">Macrosiphum euphorbiae</name>
    <name type="common">potato aphid</name>
    <dbReference type="NCBI Taxonomy" id="13131"/>
    <lineage>
        <taxon>Eukaryota</taxon>
        <taxon>Metazoa</taxon>
        <taxon>Ecdysozoa</taxon>
        <taxon>Arthropoda</taxon>
        <taxon>Hexapoda</taxon>
        <taxon>Insecta</taxon>
        <taxon>Pterygota</taxon>
        <taxon>Neoptera</taxon>
        <taxon>Paraneoptera</taxon>
        <taxon>Hemiptera</taxon>
        <taxon>Sternorrhyncha</taxon>
        <taxon>Aphidomorpha</taxon>
        <taxon>Aphidoidea</taxon>
        <taxon>Aphididae</taxon>
        <taxon>Macrosiphini</taxon>
        <taxon>Macrosiphum</taxon>
    </lineage>
</organism>
<dbReference type="Proteomes" id="UP001160148">
    <property type="component" value="Unassembled WGS sequence"/>
</dbReference>
<keyword evidence="3" id="KW-1185">Reference proteome</keyword>
<reference evidence="2 3" key="1">
    <citation type="submission" date="2023-01" db="EMBL/GenBank/DDBJ databases">
        <authorList>
            <person name="Whitehead M."/>
        </authorList>
    </citation>
    <scope>NUCLEOTIDE SEQUENCE [LARGE SCALE GENOMIC DNA]</scope>
</reference>
<comment type="caution">
    <text evidence="2">The sequence shown here is derived from an EMBL/GenBank/DDBJ whole genome shotgun (WGS) entry which is preliminary data.</text>
</comment>
<name>A0AAV0VY88_9HEMI</name>
<feature type="signal peptide" evidence="1">
    <location>
        <begin position="1"/>
        <end position="16"/>
    </location>
</feature>
<evidence type="ECO:0000313" key="2">
    <source>
        <dbReference type="EMBL" id="CAI6349139.1"/>
    </source>
</evidence>
<dbReference type="AlphaFoldDB" id="A0AAV0VY88"/>
<evidence type="ECO:0000256" key="1">
    <source>
        <dbReference type="SAM" id="SignalP"/>
    </source>
</evidence>
<keyword evidence="1" id="KW-0732">Signal</keyword>
<gene>
    <name evidence="2" type="ORF">MEUPH1_LOCUS5740</name>
</gene>
<accession>A0AAV0VY88</accession>
<proteinExistence type="predicted"/>
<sequence>MLTASLILFLLTDIHCSRIKSELNKFRQTGSKTGILLVYKERDQKGNYKLNYRSTRSIGIYLLYLWPRTMLLWTSGKSSMDYRDVTQMITISGSP</sequence>
<feature type="chain" id="PRO_5043639777" evidence="1">
    <location>
        <begin position="17"/>
        <end position="95"/>
    </location>
</feature>
<protein>
    <submittedName>
        <fullName evidence="2">Uncharacterized protein</fullName>
    </submittedName>
</protein>
<dbReference type="EMBL" id="CARXXK010000001">
    <property type="protein sequence ID" value="CAI6349139.1"/>
    <property type="molecule type" value="Genomic_DNA"/>
</dbReference>